<accession>A0ABV0EP31</accession>
<dbReference type="InterPro" id="IPR013785">
    <property type="entry name" value="Aldolase_TIM"/>
</dbReference>
<comment type="caution">
    <text evidence="2">The sequence shown here is derived from an EMBL/GenBank/DDBJ whole genome shotgun (WGS) entry which is preliminary data.</text>
</comment>
<reference evidence="2 3" key="1">
    <citation type="submission" date="2021-03" db="EMBL/GenBank/DDBJ databases">
        <authorList>
            <person name="Gilmore M.S."/>
            <person name="Schwartzman J."/>
            <person name="Van Tyne D."/>
            <person name="Martin M."/>
            <person name="Earl A.M."/>
            <person name="Manson A.L."/>
            <person name="Straub T."/>
            <person name="Salamzade R."/>
            <person name="Saavedra J."/>
            <person name="Lebreton F."/>
            <person name="Prichula J."/>
            <person name="Schaufler K."/>
            <person name="Gaca A."/>
            <person name="Sgardioli B."/>
            <person name="Wagenaar J."/>
            <person name="Strong T."/>
        </authorList>
    </citation>
    <scope>NUCLEOTIDE SEQUENCE [LARGE SCALE GENOMIC DNA]</scope>
    <source>
        <strain evidence="2 3">665A</strain>
    </source>
</reference>
<reference evidence="2 3" key="2">
    <citation type="submission" date="2024-02" db="EMBL/GenBank/DDBJ databases">
        <title>The Genome Sequence of Enterococcus sp. DIV0159.</title>
        <authorList>
            <person name="Earl A."/>
            <person name="Manson A."/>
            <person name="Gilmore M."/>
            <person name="Sanders J."/>
            <person name="Shea T."/>
            <person name="Howe W."/>
            <person name="Livny J."/>
            <person name="Cuomo C."/>
            <person name="Neafsey D."/>
            <person name="Birren B."/>
        </authorList>
    </citation>
    <scope>NUCLEOTIDE SEQUENCE [LARGE SCALE GENOMIC DNA]</scope>
    <source>
        <strain evidence="2 3">665A</strain>
    </source>
</reference>
<name>A0ABV0EP31_9ENTE</name>
<evidence type="ECO:0000313" key="2">
    <source>
        <dbReference type="EMBL" id="MEO1770380.1"/>
    </source>
</evidence>
<organism evidence="2 3">
    <name type="scientific">Candidatus Enterococcus ferrettii</name>
    <dbReference type="NCBI Taxonomy" id="2815324"/>
    <lineage>
        <taxon>Bacteria</taxon>
        <taxon>Bacillati</taxon>
        <taxon>Bacillota</taxon>
        <taxon>Bacilli</taxon>
        <taxon>Lactobacillales</taxon>
        <taxon>Enterococcaceae</taxon>
        <taxon>Enterococcus</taxon>
    </lineage>
</organism>
<dbReference type="Gene3D" id="3.20.20.70">
    <property type="entry name" value="Aldolase class I"/>
    <property type="match status" value="1"/>
</dbReference>
<sequence length="61" mass="6660">MKFFLDIFSIEEVKRINELGFIDGMTTNPTIIAEEGSGFQEAIKEIYSIVGGTVSAEATEA</sequence>
<gene>
    <name evidence="2" type="ORF">JZO67_002332</name>
</gene>
<dbReference type="EMBL" id="JAFREL020000002">
    <property type="protein sequence ID" value="MEO1770380.1"/>
    <property type="molecule type" value="Genomic_DNA"/>
</dbReference>
<dbReference type="Pfam" id="PF00923">
    <property type="entry name" value="TAL_FSA"/>
    <property type="match status" value="1"/>
</dbReference>
<keyword evidence="3" id="KW-1185">Reference proteome</keyword>
<proteinExistence type="predicted"/>
<dbReference type="InterPro" id="IPR001585">
    <property type="entry name" value="TAL/FSA"/>
</dbReference>
<dbReference type="Proteomes" id="UP000664357">
    <property type="component" value="Unassembled WGS sequence"/>
</dbReference>
<keyword evidence="1" id="KW-0704">Schiff base</keyword>
<dbReference type="SUPFAM" id="SSF51569">
    <property type="entry name" value="Aldolase"/>
    <property type="match status" value="1"/>
</dbReference>
<evidence type="ECO:0000256" key="1">
    <source>
        <dbReference type="ARBA" id="ARBA00023270"/>
    </source>
</evidence>
<evidence type="ECO:0000313" key="3">
    <source>
        <dbReference type="Proteomes" id="UP000664357"/>
    </source>
</evidence>
<protein>
    <submittedName>
        <fullName evidence="2">Transaldolase</fullName>
    </submittedName>
</protein>